<reference evidence="1 2" key="1">
    <citation type="journal article" date="2016" name="Nat. Commun.">
        <title>Thousands of microbial genomes shed light on interconnected biogeochemical processes in an aquifer system.</title>
        <authorList>
            <person name="Anantharaman K."/>
            <person name="Brown C.T."/>
            <person name="Hug L.A."/>
            <person name="Sharon I."/>
            <person name="Castelle C.J."/>
            <person name="Probst A.J."/>
            <person name="Thomas B.C."/>
            <person name="Singh A."/>
            <person name="Wilkins M.J."/>
            <person name="Karaoz U."/>
            <person name="Brodie E.L."/>
            <person name="Williams K.H."/>
            <person name="Hubbard S.S."/>
            <person name="Banfield J.F."/>
        </authorList>
    </citation>
    <scope>NUCLEOTIDE SEQUENCE [LARGE SCALE GENOMIC DNA]</scope>
</reference>
<sequence>MEIPLDMKRDLDKYQQARDLRISGDSIKTIAKKLLISSSTASIWTNDIQLTPEQSVHPYEEIALDVYPLVLNPHEITYNKRSS</sequence>
<evidence type="ECO:0000313" key="1">
    <source>
        <dbReference type="EMBL" id="OGE40591.1"/>
    </source>
</evidence>
<gene>
    <name evidence="1" type="ORF">A3D25_00545</name>
</gene>
<accession>A0A1F5KJ10</accession>
<dbReference type="EMBL" id="MFDD01000008">
    <property type="protein sequence ID" value="OGE40591.1"/>
    <property type="molecule type" value="Genomic_DNA"/>
</dbReference>
<evidence type="ECO:0000313" key="2">
    <source>
        <dbReference type="Proteomes" id="UP000177328"/>
    </source>
</evidence>
<comment type="caution">
    <text evidence="1">The sequence shown here is derived from an EMBL/GenBank/DDBJ whole genome shotgun (WGS) entry which is preliminary data.</text>
</comment>
<dbReference type="AlphaFoldDB" id="A0A1F5KJ10"/>
<proteinExistence type="predicted"/>
<protein>
    <submittedName>
        <fullName evidence="1">Uncharacterized protein</fullName>
    </submittedName>
</protein>
<name>A0A1F5KJ10_9BACT</name>
<dbReference type="Proteomes" id="UP000177328">
    <property type="component" value="Unassembled WGS sequence"/>
</dbReference>
<organism evidence="1 2">
    <name type="scientific">Candidatus Daviesbacteria bacterium RIFCSPHIGHO2_02_FULL_43_12</name>
    <dbReference type="NCBI Taxonomy" id="1797776"/>
    <lineage>
        <taxon>Bacteria</taxon>
        <taxon>Candidatus Daviesiibacteriota</taxon>
    </lineage>
</organism>